<dbReference type="Gene3D" id="3.40.630.30">
    <property type="match status" value="1"/>
</dbReference>
<keyword evidence="1" id="KW-0808">Transferase</keyword>
<gene>
    <name evidence="4" type="ORF">GCM10025780_20420</name>
</gene>
<dbReference type="RefSeq" id="WP_345375748.1">
    <property type="nucleotide sequence ID" value="NZ_BAABLM010000003.1"/>
</dbReference>
<reference evidence="5" key="1">
    <citation type="journal article" date="2019" name="Int. J. Syst. Evol. Microbiol.">
        <title>The Global Catalogue of Microorganisms (GCM) 10K type strain sequencing project: providing services to taxonomists for standard genome sequencing and annotation.</title>
        <authorList>
            <consortium name="The Broad Institute Genomics Platform"/>
            <consortium name="The Broad Institute Genome Sequencing Center for Infectious Disease"/>
            <person name="Wu L."/>
            <person name="Ma J."/>
        </authorList>
    </citation>
    <scope>NUCLEOTIDE SEQUENCE [LARGE SCALE GENOMIC DNA]</scope>
    <source>
        <strain evidence="5">JCM 18956</strain>
    </source>
</reference>
<evidence type="ECO:0000313" key="5">
    <source>
        <dbReference type="Proteomes" id="UP001501295"/>
    </source>
</evidence>
<dbReference type="InterPro" id="IPR050832">
    <property type="entry name" value="Bact_Acetyltransf"/>
</dbReference>
<comment type="caution">
    <text evidence="4">The sequence shown here is derived from an EMBL/GenBank/DDBJ whole genome shotgun (WGS) entry which is preliminary data.</text>
</comment>
<evidence type="ECO:0000259" key="3">
    <source>
        <dbReference type="PROSITE" id="PS51186"/>
    </source>
</evidence>
<proteinExistence type="predicted"/>
<name>A0ABP8W0K1_9MICO</name>
<feature type="domain" description="N-acetyltransferase" evidence="3">
    <location>
        <begin position="2"/>
        <end position="175"/>
    </location>
</feature>
<dbReference type="PROSITE" id="PS51186">
    <property type="entry name" value="GNAT"/>
    <property type="match status" value="1"/>
</dbReference>
<organism evidence="4 5">
    <name type="scientific">Frondihabitans cladoniiphilus</name>
    <dbReference type="NCBI Taxonomy" id="715785"/>
    <lineage>
        <taxon>Bacteria</taxon>
        <taxon>Bacillati</taxon>
        <taxon>Actinomycetota</taxon>
        <taxon>Actinomycetes</taxon>
        <taxon>Micrococcales</taxon>
        <taxon>Microbacteriaceae</taxon>
        <taxon>Frondihabitans</taxon>
    </lineage>
</organism>
<evidence type="ECO:0000256" key="2">
    <source>
        <dbReference type="ARBA" id="ARBA00023315"/>
    </source>
</evidence>
<dbReference type="InterPro" id="IPR000182">
    <property type="entry name" value="GNAT_dom"/>
</dbReference>
<dbReference type="CDD" id="cd04301">
    <property type="entry name" value="NAT_SF"/>
    <property type="match status" value="1"/>
</dbReference>
<dbReference type="EMBL" id="BAABLM010000003">
    <property type="protein sequence ID" value="GAA4675778.1"/>
    <property type="molecule type" value="Genomic_DNA"/>
</dbReference>
<dbReference type="PANTHER" id="PTHR43877">
    <property type="entry name" value="AMINOALKYLPHOSPHONATE N-ACETYLTRANSFERASE-RELATED-RELATED"/>
    <property type="match status" value="1"/>
</dbReference>
<dbReference type="Pfam" id="PF00583">
    <property type="entry name" value="Acetyltransf_1"/>
    <property type="match status" value="1"/>
</dbReference>
<dbReference type="InterPro" id="IPR016181">
    <property type="entry name" value="Acyl_CoA_acyltransferase"/>
</dbReference>
<dbReference type="Proteomes" id="UP001501295">
    <property type="component" value="Unassembled WGS sequence"/>
</dbReference>
<protein>
    <submittedName>
        <fullName evidence="4">GNAT family N-acetyltransferase</fullName>
    </submittedName>
</protein>
<evidence type="ECO:0000256" key="1">
    <source>
        <dbReference type="ARBA" id="ARBA00022679"/>
    </source>
</evidence>
<keyword evidence="2" id="KW-0012">Acyltransferase</keyword>
<accession>A0ABP8W0K1</accession>
<sequence length="179" mass="19598">MLTFRPATAADTSVIVDLVTSAYRGEASTAGWTTEAHLIDGVRITPELLQHDLDNPAGLVLLGVEGDGTVVTCCNLVARDARVGYFGMFAVSPARQGEGLGKVVLAEAERLLRDEWSCTTMEMTVLDQRPELVAFYERRGFVRTGTFEEFPYGDERFGTPRVAGLRLAVLRKPLEHPAL</sequence>
<dbReference type="SUPFAM" id="SSF55729">
    <property type="entry name" value="Acyl-CoA N-acyltransferases (Nat)"/>
    <property type="match status" value="1"/>
</dbReference>
<dbReference type="PANTHER" id="PTHR43877:SF2">
    <property type="entry name" value="AMINOALKYLPHOSPHONATE N-ACETYLTRANSFERASE-RELATED"/>
    <property type="match status" value="1"/>
</dbReference>
<keyword evidence="5" id="KW-1185">Reference proteome</keyword>
<evidence type="ECO:0000313" key="4">
    <source>
        <dbReference type="EMBL" id="GAA4675778.1"/>
    </source>
</evidence>